<feature type="region of interest" description="Disordered" evidence="2">
    <location>
        <begin position="1"/>
        <end position="39"/>
    </location>
</feature>
<feature type="region of interest" description="Disordered" evidence="2">
    <location>
        <begin position="608"/>
        <end position="673"/>
    </location>
</feature>
<accession>A0A139IP13</accession>
<gene>
    <name evidence="3" type="ORF">AC579_5130</name>
</gene>
<comment type="caution">
    <text evidence="3">The sequence shown here is derived from an EMBL/GenBank/DDBJ whole genome shotgun (WGS) entry which is preliminary data.</text>
</comment>
<dbReference type="STRING" id="113226.A0A139IP13"/>
<feature type="compositionally biased region" description="Polar residues" evidence="2">
    <location>
        <begin position="488"/>
        <end position="502"/>
    </location>
</feature>
<protein>
    <submittedName>
        <fullName evidence="3">Uncharacterized protein</fullName>
    </submittedName>
</protein>
<proteinExistence type="predicted"/>
<organism evidence="3 4">
    <name type="scientific">Pseudocercospora musae</name>
    <dbReference type="NCBI Taxonomy" id="113226"/>
    <lineage>
        <taxon>Eukaryota</taxon>
        <taxon>Fungi</taxon>
        <taxon>Dikarya</taxon>
        <taxon>Ascomycota</taxon>
        <taxon>Pezizomycotina</taxon>
        <taxon>Dothideomycetes</taxon>
        <taxon>Dothideomycetidae</taxon>
        <taxon>Mycosphaerellales</taxon>
        <taxon>Mycosphaerellaceae</taxon>
        <taxon>Pseudocercospora</taxon>
    </lineage>
</organism>
<dbReference type="AlphaFoldDB" id="A0A139IP13"/>
<evidence type="ECO:0000313" key="3">
    <source>
        <dbReference type="EMBL" id="KXT16415.1"/>
    </source>
</evidence>
<feature type="compositionally biased region" description="Basic and acidic residues" evidence="2">
    <location>
        <begin position="436"/>
        <end position="453"/>
    </location>
</feature>
<dbReference type="OrthoDB" id="5430717at2759"/>
<keyword evidence="1" id="KW-0175">Coiled coil</keyword>
<feature type="compositionally biased region" description="Polar residues" evidence="2">
    <location>
        <begin position="608"/>
        <end position="624"/>
    </location>
</feature>
<feature type="coiled-coil region" evidence="1">
    <location>
        <begin position="148"/>
        <end position="175"/>
    </location>
</feature>
<evidence type="ECO:0000256" key="1">
    <source>
        <dbReference type="SAM" id="Coils"/>
    </source>
</evidence>
<name>A0A139IP13_9PEZI</name>
<evidence type="ECO:0000313" key="4">
    <source>
        <dbReference type="Proteomes" id="UP000073492"/>
    </source>
</evidence>
<dbReference type="Proteomes" id="UP000073492">
    <property type="component" value="Unassembled WGS sequence"/>
</dbReference>
<dbReference type="EMBL" id="LFZO01000037">
    <property type="protein sequence ID" value="KXT16415.1"/>
    <property type="molecule type" value="Genomic_DNA"/>
</dbReference>
<feature type="region of interest" description="Disordered" evidence="2">
    <location>
        <begin position="426"/>
        <end position="453"/>
    </location>
</feature>
<keyword evidence="4" id="KW-1185">Reference proteome</keyword>
<sequence>MADIQQWRRRIQPTRSRTPYTPHEPDESDEYFSPTTPKRKLKPKLSSYFGHNQKSSLQEEFAPITAELPSWPLEQLYPDPKAEQMMDSVMCRLMADPYEPLGVQHNSSLMAICEDYLKLRDEKCQLQRQLELELDSTQDLIAKFNTAENDWIEERDDYREEVKRLEVLLAKNSERGVAEVTLARQDSKLRNRNSQMGSGKETVLEFLEKTKRFEDAAWSGQRAMMKPPILQSPSNKDKRMSLRVAPKKPVTNIHADLPFGTPPLDTRFSLTNASALEQQARRQGLKRAVTSSTITTSDDTFSTFSCEGDLLPDETITFGPTQSADVDDFSSIEQIAHAVARRRNVDPSNVLPQLLDLFDVNGEAGRSNASMPVNFGLASPKPAGAAKWPERSSSKHKTVISKASGFFHRLKPQLTVDTLAASFPAPTRRFSFEPGDDTRAVKDDIDASRRQHDLPQAVKDRILKKSASLAALNEHAAKTAALDRSASPALQQPLSPVAQSPPMSAPGSASLPPTDGRPPSRIPTPVFNSRARPRQEREDSASSLLTAIRVAEGSNRSNSMTSSTCYSPPGSIADPARAPYPASAGAFPPAVLRTTSSKNLLEHTNILRTGSRNGTPARSASAANEVSFESKGHGQQACARNQPGYSQLSDVNAPRQENIRPMDEDFEPARDAF</sequence>
<reference evidence="3 4" key="1">
    <citation type="submission" date="2015-07" db="EMBL/GenBank/DDBJ databases">
        <title>Comparative genomics of the Sigatoka disease complex on banana suggests a link between parallel evolutionary changes in Pseudocercospora fijiensis and Pseudocercospora eumusae and increased virulence on the banana host.</title>
        <authorList>
            <person name="Chang T.-C."/>
            <person name="Salvucci A."/>
            <person name="Crous P.W."/>
            <person name="Stergiopoulos I."/>
        </authorList>
    </citation>
    <scope>NUCLEOTIDE SEQUENCE [LARGE SCALE GENOMIC DNA]</scope>
    <source>
        <strain evidence="3 4">CBS 116634</strain>
    </source>
</reference>
<feature type="compositionally biased region" description="Basic and acidic residues" evidence="2">
    <location>
        <begin position="657"/>
        <end position="673"/>
    </location>
</feature>
<evidence type="ECO:0000256" key="2">
    <source>
        <dbReference type="SAM" id="MobiDB-lite"/>
    </source>
</evidence>
<feature type="region of interest" description="Disordered" evidence="2">
    <location>
        <begin position="482"/>
        <end position="543"/>
    </location>
</feature>